<evidence type="ECO:0000313" key="2">
    <source>
        <dbReference type="Proteomes" id="UP000289738"/>
    </source>
</evidence>
<gene>
    <name evidence="1" type="ORF">Ahy_A06g027476</name>
</gene>
<dbReference type="AlphaFoldDB" id="A0A445CNS9"/>
<organism evidence="1 2">
    <name type="scientific">Arachis hypogaea</name>
    <name type="common">Peanut</name>
    <dbReference type="NCBI Taxonomy" id="3818"/>
    <lineage>
        <taxon>Eukaryota</taxon>
        <taxon>Viridiplantae</taxon>
        <taxon>Streptophyta</taxon>
        <taxon>Embryophyta</taxon>
        <taxon>Tracheophyta</taxon>
        <taxon>Spermatophyta</taxon>
        <taxon>Magnoliopsida</taxon>
        <taxon>eudicotyledons</taxon>
        <taxon>Gunneridae</taxon>
        <taxon>Pentapetalae</taxon>
        <taxon>rosids</taxon>
        <taxon>fabids</taxon>
        <taxon>Fabales</taxon>
        <taxon>Fabaceae</taxon>
        <taxon>Papilionoideae</taxon>
        <taxon>50 kb inversion clade</taxon>
        <taxon>dalbergioids sensu lato</taxon>
        <taxon>Dalbergieae</taxon>
        <taxon>Pterocarpus clade</taxon>
        <taxon>Arachis</taxon>
    </lineage>
</organism>
<keyword evidence="2" id="KW-1185">Reference proteome</keyword>
<protein>
    <submittedName>
        <fullName evidence="1">Uncharacterized protein</fullName>
    </submittedName>
</protein>
<comment type="caution">
    <text evidence="1">The sequence shown here is derived from an EMBL/GenBank/DDBJ whole genome shotgun (WGS) entry which is preliminary data.</text>
</comment>
<dbReference type="Proteomes" id="UP000289738">
    <property type="component" value="Chromosome A06"/>
</dbReference>
<dbReference type="EMBL" id="SDMP01000006">
    <property type="protein sequence ID" value="RYR52577.1"/>
    <property type="molecule type" value="Genomic_DNA"/>
</dbReference>
<name>A0A445CNS9_ARAHY</name>
<reference evidence="1 2" key="1">
    <citation type="submission" date="2019-01" db="EMBL/GenBank/DDBJ databases">
        <title>Sequencing of cultivated peanut Arachis hypogaea provides insights into genome evolution and oil improvement.</title>
        <authorList>
            <person name="Chen X."/>
        </authorList>
    </citation>
    <scope>NUCLEOTIDE SEQUENCE [LARGE SCALE GENOMIC DNA]</scope>
    <source>
        <strain evidence="2">cv. Fuhuasheng</strain>
        <tissue evidence="1">Leaves</tissue>
    </source>
</reference>
<proteinExistence type="predicted"/>
<evidence type="ECO:0000313" key="1">
    <source>
        <dbReference type="EMBL" id="RYR52577.1"/>
    </source>
</evidence>
<sequence>MLGPNIMTKQNPGMKGVMLHFLVLRRMKLNNLMPLIWLMQVPTCPVLLRQLTS</sequence>
<accession>A0A445CNS9</accession>